<proteinExistence type="evidence at transcript level"/>
<sequence>MTSTMRHLIVVLIAVLSLLVIEVELGTDEMRRIMQECLNQANIRSQDQLDFLKKKSMPVTTEGKCFLGCLMEGYGYLIDGEFTEDSCEEWATRQGQSHEAAADLFQSCHSTVGDGDDRCETGPLLWKCLLKLDNN</sequence>
<dbReference type="SUPFAM" id="SSF47565">
    <property type="entry name" value="Insect pheromone/odorant-binding proteins"/>
    <property type="match status" value="1"/>
</dbReference>
<accession>A0A120HTU5</accession>
<organism evidence="2">
    <name type="scientific">Blattella germanica</name>
    <name type="common">German cockroach</name>
    <name type="synonym">Blatta germanica</name>
    <dbReference type="NCBI Taxonomy" id="6973"/>
    <lineage>
        <taxon>Eukaryota</taxon>
        <taxon>Metazoa</taxon>
        <taxon>Ecdysozoa</taxon>
        <taxon>Arthropoda</taxon>
        <taxon>Hexapoda</taxon>
        <taxon>Insecta</taxon>
        <taxon>Pterygota</taxon>
        <taxon>Neoptera</taxon>
        <taxon>Polyneoptera</taxon>
        <taxon>Dictyoptera</taxon>
        <taxon>Blattodea</taxon>
        <taxon>Blaberoidea</taxon>
        <taxon>Blattellidae</taxon>
        <taxon>Blattella</taxon>
    </lineage>
</organism>
<dbReference type="InterPro" id="IPR006170">
    <property type="entry name" value="PBP/GOBP"/>
</dbReference>
<dbReference type="AlphaFoldDB" id="A0A120HTU5"/>
<dbReference type="InterPro" id="IPR036728">
    <property type="entry name" value="PBP_GOBP_sf"/>
</dbReference>
<evidence type="ECO:0000313" key="2">
    <source>
        <dbReference type="EMBL" id="AMA98134.1"/>
    </source>
</evidence>
<evidence type="ECO:0000256" key="1">
    <source>
        <dbReference type="SAM" id="SignalP"/>
    </source>
</evidence>
<feature type="non-terminal residue" evidence="2">
    <location>
        <position position="135"/>
    </location>
</feature>
<dbReference type="SMART" id="SM00708">
    <property type="entry name" value="PhBP"/>
    <property type="match status" value="1"/>
</dbReference>
<dbReference type="CDD" id="cd23992">
    <property type="entry name" value="PBP_GOBP"/>
    <property type="match status" value="1"/>
</dbReference>
<dbReference type="EMBL" id="KT381643">
    <property type="protein sequence ID" value="AMA98134.1"/>
    <property type="molecule type" value="mRNA"/>
</dbReference>
<name>A0A120HTU5_BLAGE</name>
<keyword evidence="1" id="KW-0732">Signal</keyword>
<feature type="signal peptide" evidence="1">
    <location>
        <begin position="1"/>
        <end position="25"/>
    </location>
</feature>
<dbReference type="GO" id="GO:0005549">
    <property type="term" value="F:odorant binding"/>
    <property type="evidence" value="ECO:0007669"/>
    <property type="project" value="InterPro"/>
</dbReference>
<dbReference type="Pfam" id="PF01395">
    <property type="entry name" value="PBP_GOBP"/>
    <property type="match status" value="1"/>
</dbReference>
<protein>
    <submittedName>
        <fullName evidence="2">Chemosensory protein</fullName>
    </submittedName>
</protein>
<reference evidence="2" key="1">
    <citation type="submission" date="2015-08" db="EMBL/GenBank/DDBJ databases">
        <title>Transcriptome-Based Identification and Expression Profiles of Chemosensory Genes in German Cockroach, Blattella germanica.</title>
        <authorList>
            <person name="Niu D.-J."/>
        </authorList>
    </citation>
    <scope>NUCLEOTIDE SEQUENCE</scope>
</reference>
<feature type="chain" id="PRO_5007166590" evidence="1">
    <location>
        <begin position="26"/>
        <end position="135"/>
    </location>
</feature>
<dbReference type="Gene3D" id="1.10.238.20">
    <property type="entry name" value="Pheromone/general odorant binding protein domain"/>
    <property type="match status" value="1"/>
</dbReference>